<reference evidence="5" key="1">
    <citation type="journal article" date="2019" name="Int. J. Syst. Evol. Microbiol.">
        <title>The Global Catalogue of Microorganisms (GCM) 10K type strain sequencing project: providing services to taxonomists for standard genome sequencing and annotation.</title>
        <authorList>
            <consortium name="The Broad Institute Genomics Platform"/>
            <consortium name="The Broad Institute Genome Sequencing Center for Infectious Disease"/>
            <person name="Wu L."/>
            <person name="Ma J."/>
        </authorList>
    </citation>
    <scope>NUCLEOTIDE SEQUENCE [LARGE SCALE GENOMIC DNA]</scope>
    <source>
        <strain evidence="5">JCM 17460</strain>
    </source>
</reference>
<feature type="domain" description="N-acetyltransferase" evidence="3">
    <location>
        <begin position="9"/>
        <end position="167"/>
    </location>
</feature>
<keyword evidence="5" id="KW-1185">Reference proteome</keyword>
<dbReference type="InterPro" id="IPR000182">
    <property type="entry name" value="GNAT_dom"/>
</dbReference>
<keyword evidence="2" id="KW-0012">Acyltransferase</keyword>
<dbReference type="Pfam" id="PF00583">
    <property type="entry name" value="Acetyltransf_1"/>
    <property type="match status" value="1"/>
</dbReference>
<comment type="caution">
    <text evidence="4">The sequence shown here is derived from an EMBL/GenBank/DDBJ whole genome shotgun (WGS) entry which is preliminary data.</text>
</comment>
<dbReference type="InterPro" id="IPR051016">
    <property type="entry name" value="Diverse_Substrate_AcTransf"/>
</dbReference>
<keyword evidence="1" id="KW-0808">Transferase</keyword>
<dbReference type="PANTHER" id="PTHR10545">
    <property type="entry name" value="DIAMINE N-ACETYLTRANSFERASE"/>
    <property type="match status" value="1"/>
</dbReference>
<evidence type="ECO:0000313" key="4">
    <source>
        <dbReference type="EMBL" id="GAA3540150.1"/>
    </source>
</evidence>
<name>A0ABP6VVU0_9ACTN</name>
<dbReference type="PROSITE" id="PS51186">
    <property type="entry name" value="GNAT"/>
    <property type="match status" value="1"/>
</dbReference>
<sequence length="167" mass="18358">MADAAELTGLVRAATPQDVPDVLRLIRALAEYEREPDAVETTEDDLQRWLFGPDPVANVLVAESGGPGSTVVGMALWFRTFSTWTGTPGIYLEDLFVQPDQRGSGLGKALLTALARVAVERGYRRVEWAVLDWNTPSIEFYESLGARPMQEWTTYRLTGQALADLGA</sequence>
<dbReference type="SUPFAM" id="SSF55729">
    <property type="entry name" value="Acyl-CoA N-acyltransferases (Nat)"/>
    <property type="match status" value="1"/>
</dbReference>
<dbReference type="Proteomes" id="UP001500301">
    <property type="component" value="Unassembled WGS sequence"/>
</dbReference>
<dbReference type="EMBL" id="BAABBB010000015">
    <property type="protein sequence ID" value="GAA3540150.1"/>
    <property type="molecule type" value="Genomic_DNA"/>
</dbReference>
<protein>
    <submittedName>
        <fullName evidence="4">GNAT family N-acetyltransferase</fullName>
    </submittedName>
</protein>
<dbReference type="CDD" id="cd04301">
    <property type="entry name" value="NAT_SF"/>
    <property type="match status" value="1"/>
</dbReference>
<evidence type="ECO:0000313" key="5">
    <source>
        <dbReference type="Proteomes" id="UP001500301"/>
    </source>
</evidence>
<proteinExistence type="predicted"/>
<dbReference type="Gene3D" id="3.40.630.30">
    <property type="match status" value="1"/>
</dbReference>
<evidence type="ECO:0000256" key="2">
    <source>
        <dbReference type="ARBA" id="ARBA00023315"/>
    </source>
</evidence>
<dbReference type="PANTHER" id="PTHR10545:SF29">
    <property type="entry name" value="GH14572P-RELATED"/>
    <property type="match status" value="1"/>
</dbReference>
<evidence type="ECO:0000256" key="1">
    <source>
        <dbReference type="ARBA" id="ARBA00022679"/>
    </source>
</evidence>
<evidence type="ECO:0000259" key="3">
    <source>
        <dbReference type="PROSITE" id="PS51186"/>
    </source>
</evidence>
<gene>
    <name evidence="4" type="ORF">GCM10022263_29510</name>
</gene>
<accession>A0ABP6VVU0</accession>
<dbReference type="RefSeq" id="WP_257441399.1">
    <property type="nucleotide sequence ID" value="NZ_BAABBB010000015.1"/>
</dbReference>
<dbReference type="InterPro" id="IPR016181">
    <property type="entry name" value="Acyl_CoA_acyltransferase"/>
</dbReference>
<organism evidence="4 5">
    <name type="scientific">Nocardioides daeguensis</name>
    <dbReference type="NCBI Taxonomy" id="908359"/>
    <lineage>
        <taxon>Bacteria</taxon>
        <taxon>Bacillati</taxon>
        <taxon>Actinomycetota</taxon>
        <taxon>Actinomycetes</taxon>
        <taxon>Propionibacteriales</taxon>
        <taxon>Nocardioidaceae</taxon>
        <taxon>Nocardioides</taxon>
    </lineage>
</organism>